<dbReference type="GO" id="GO:0042030">
    <property type="term" value="F:ATPase inhibitor activity"/>
    <property type="evidence" value="ECO:0007669"/>
    <property type="project" value="InterPro"/>
</dbReference>
<protein>
    <recommendedName>
        <fullName evidence="4">ATPase inhibitor, mitochondrial</fullName>
    </recommendedName>
</protein>
<dbReference type="Gene3D" id="1.20.5.500">
    <property type="entry name" value="Single helix bin"/>
    <property type="match status" value="1"/>
</dbReference>
<comment type="function">
    <text evidence="4">Inhibits the enzyme activity of ATPase.</text>
</comment>
<evidence type="ECO:0000256" key="3">
    <source>
        <dbReference type="ARBA" id="ARBA00023128"/>
    </source>
</evidence>
<dbReference type="AlphaFoldDB" id="A0A9P6RH44"/>
<comment type="similarity">
    <text evidence="2 4">Belongs to the ATPase inhibitor family.</text>
</comment>
<comment type="caution">
    <text evidence="6">The sequence shown here is derived from an EMBL/GenBank/DDBJ whole genome shotgun (WGS) entry which is preliminary data.</text>
</comment>
<dbReference type="OrthoDB" id="5532350at2759"/>
<feature type="coiled-coil region" evidence="5">
    <location>
        <begin position="43"/>
        <end position="73"/>
    </location>
</feature>
<dbReference type="InterPro" id="IPR007648">
    <property type="entry name" value="ATPase_inhibitor_mt"/>
</dbReference>
<evidence type="ECO:0000313" key="7">
    <source>
        <dbReference type="Proteomes" id="UP000738325"/>
    </source>
</evidence>
<evidence type="ECO:0000256" key="1">
    <source>
        <dbReference type="ARBA" id="ARBA00004173"/>
    </source>
</evidence>
<keyword evidence="5" id="KW-0175">Coiled coil</keyword>
<dbReference type="Pfam" id="PF04568">
    <property type="entry name" value="IATP"/>
    <property type="match status" value="1"/>
</dbReference>
<name>A0A9P6RH44_9FUNG</name>
<evidence type="ECO:0000256" key="4">
    <source>
        <dbReference type="RuleBase" id="RU368087"/>
    </source>
</evidence>
<organism evidence="6 7">
    <name type="scientific">Dissophora globulifera</name>
    <dbReference type="NCBI Taxonomy" id="979702"/>
    <lineage>
        <taxon>Eukaryota</taxon>
        <taxon>Fungi</taxon>
        <taxon>Fungi incertae sedis</taxon>
        <taxon>Mucoromycota</taxon>
        <taxon>Mortierellomycotina</taxon>
        <taxon>Mortierellomycetes</taxon>
        <taxon>Mortierellales</taxon>
        <taxon>Mortierellaceae</taxon>
        <taxon>Dissophora</taxon>
    </lineage>
</organism>
<proteinExistence type="inferred from homology"/>
<keyword evidence="3" id="KW-0496">Mitochondrion</keyword>
<gene>
    <name evidence="6" type="ORF">BGZ99_005623</name>
</gene>
<evidence type="ECO:0000313" key="6">
    <source>
        <dbReference type="EMBL" id="KAG0318526.1"/>
    </source>
</evidence>
<comment type="subcellular location">
    <subcellularLocation>
        <location evidence="1">Mitochondrion</location>
    </subcellularLocation>
</comment>
<evidence type="ECO:0000256" key="5">
    <source>
        <dbReference type="SAM" id="Coils"/>
    </source>
</evidence>
<reference evidence="6" key="1">
    <citation type="journal article" date="2020" name="Fungal Divers.">
        <title>Resolving the Mortierellaceae phylogeny through synthesis of multi-gene phylogenetics and phylogenomics.</title>
        <authorList>
            <person name="Vandepol N."/>
            <person name="Liber J."/>
            <person name="Desiro A."/>
            <person name="Na H."/>
            <person name="Kennedy M."/>
            <person name="Barry K."/>
            <person name="Grigoriev I.V."/>
            <person name="Miller A.N."/>
            <person name="O'Donnell K."/>
            <person name="Stajich J.E."/>
            <person name="Bonito G."/>
        </authorList>
    </citation>
    <scope>NUCLEOTIDE SEQUENCE</scope>
    <source>
        <strain evidence="6">REB-010B</strain>
    </source>
</reference>
<sequence>MLRTTTTAAVRAFKPVQVSAVARRNYSDKFGDKEKAEEAQYIRAKEAEQTKKLKQELAKKEKELADLKKENNKK</sequence>
<dbReference type="EMBL" id="JAAAIP010000367">
    <property type="protein sequence ID" value="KAG0318526.1"/>
    <property type="molecule type" value="Genomic_DNA"/>
</dbReference>
<dbReference type="Proteomes" id="UP000738325">
    <property type="component" value="Unassembled WGS sequence"/>
</dbReference>
<accession>A0A9P6RH44</accession>
<evidence type="ECO:0000256" key="2">
    <source>
        <dbReference type="ARBA" id="ARBA00010901"/>
    </source>
</evidence>
<dbReference type="GO" id="GO:0005739">
    <property type="term" value="C:mitochondrion"/>
    <property type="evidence" value="ECO:0007669"/>
    <property type="project" value="UniProtKB-SubCell"/>
</dbReference>
<keyword evidence="7" id="KW-1185">Reference proteome</keyword>